<evidence type="ECO:0008006" key="4">
    <source>
        <dbReference type="Google" id="ProtNLM"/>
    </source>
</evidence>
<sequence length="196" mass="19942">MRHPLLLALLLVPGSALFVAPAQTIKNDTEFRVKLTAPLSTETNKKGDKITAMILQPPEFANAMMEGEVKESKSGGKVSGKSILNFTFQNIVSGGKTIPVNSDVKSCFNSKGQANVDEEGRIIEKKSNVGKLAAVAGAGALIGALAGGAKGAAIGAGAGAAAGLVLIQVGAKGANVTFASGSEIVLSVRERREAGK</sequence>
<reference evidence="2 3" key="1">
    <citation type="submission" date="2020-10" db="EMBL/GenBank/DDBJ databases">
        <title>Complete genome sequence of Paludibaculum fermentans P105T, a facultatively anaerobic acidobacterium capable of dissimilatory Fe(III) reduction.</title>
        <authorList>
            <person name="Dedysh S.N."/>
            <person name="Beletsky A.V."/>
            <person name="Kulichevskaya I.S."/>
            <person name="Mardanov A.V."/>
            <person name="Ravin N.V."/>
        </authorList>
    </citation>
    <scope>NUCLEOTIDE SEQUENCE [LARGE SCALE GENOMIC DNA]</scope>
    <source>
        <strain evidence="2 3">P105</strain>
    </source>
</reference>
<dbReference type="KEGG" id="pfer:IRI77_15710"/>
<keyword evidence="3" id="KW-1185">Reference proteome</keyword>
<dbReference type="RefSeq" id="WP_194452989.1">
    <property type="nucleotide sequence ID" value="NZ_CP063849.1"/>
</dbReference>
<dbReference type="AlphaFoldDB" id="A0A7S7NX08"/>
<feature type="signal peptide" evidence="1">
    <location>
        <begin position="1"/>
        <end position="18"/>
    </location>
</feature>
<feature type="chain" id="PRO_5032846853" description="YMGG-like Gly-zipper domain-containing protein" evidence="1">
    <location>
        <begin position="19"/>
        <end position="196"/>
    </location>
</feature>
<dbReference type="Proteomes" id="UP000593892">
    <property type="component" value="Chromosome"/>
</dbReference>
<evidence type="ECO:0000256" key="1">
    <source>
        <dbReference type="SAM" id="SignalP"/>
    </source>
</evidence>
<proteinExistence type="predicted"/>
<accession>A0A7S7NX08</accession>
<protein>
    <recommendedName>
        <fullName evidence="4">YMGG-like Gly-zipper domain-containing protein</fullName>
    </recommendedName>
</protein>
<keyword evidence="1" id="KW-0732">Signal</keyword>
<evidence type="ECO:0000313" key="3">
    <source>
        <dbReference type="Proteomes" id="UP000593892"/>
    </source>
</evidence>
<gene>
    <name evidence="2" type="ORF">IRI77_15710</name>
</gene>
<evidence type="ECO:0000313" key="2">
    <source>
        <dbReference type="EMBL" id="QOY91335.1"/>
    </source>
</evidence>
<name>A0A7S7NX08_PALFE</name>
<dbReference type="EMBL" id="CP063849">
    <property type="protein sequence ID" value="QOY91335.1"/>
    <property type="molecule type" value="Genomic_DNA"/>
</dbReference>
<organism evidence="2 3">
    <name type="scientific">Paludibaculum fermentans</name>
    <dbReference type="NCBI Taxonomy" id="1473598"/>
    <lineage>
        <taxon>Bacteria</taxon>
        <taxon>Pseudomonadati</taxon>
        <taxon>Acidobacteriota</taxon>
        <taxon>Terriglobia</taxon>
        <taxon>Bryobacterales</taxon>
        <taxon>Bryobacteraceae</taxon>
        <taxon>Paludibaculum</taxon>
    </lineage>
</organism>